<gene>
    <name evidence="4" type="ORF">BDA99DRAFT_543854</name>
</gene>
<dbReference type="Gene3D" id="2.40.50.140">
    <property type="entry name" value="Nucleic acid-binding proteins"/>
    <property type="match status" value="1"/>
</dbReference>
<dbReference type="InterPro" id="IPR012340">
    <property type="entry name" value="NA-bd_OB-fold"/>
</dbReference>
<accession>A0AAD5JW61</accession>
<evidence type="ECO:0000256" key="2">
    <source>
        <dbReference type="PROSITE-ProRule" id="PRU00252"/>
    </source>
</evidence>
<feature type="compositionally biased region" description="Polar residues" evidence="3">
    <location>
        <begin position="209"/>
        <end position="222"/>
    </location>
</feature>
<dbReference type="GO" id="GO:0003697">
    <property type="term" value="F:single-stranded DNA binding"/>
    <property type="evidence" value="ECO:0007669"/>
    <property type="project" value="InterPro"/>
</dbReference>
<dbReference type="InterPro" id="IPR000424">
    <property type="entry name" value="Primosome_PriB/ssb"/>
</dbReference>
<evidence type="ECO:0000313" key="5">
    <source>
        <dbReference type="Proteomes" id="UP001209540"/>
    </source>
</evidence>
<dbReference type="EMBL" id="JAIXMP010000056">
    <property type="protein sequence ID" value="KAI9244809.1"/>
    <property type="molecule type" value="Genomic_DNA"/>
</dbReference>
<dbReference type="Proteomes" id="UP001209540">
    <property type="component" value="Unassembled WGS sequence"/>
</dbReference>
<dbReference type="AlphaFoldDB" id="A0AAD5JW61"/>
<feature type="region of interest" description="Disordered" evidence="3">
    <location>
        <begin position="207"/>
        <end position="230"/>
    </location>
</feature>
<keyword evidence="1 2" id="KW-0238">DNA-binding</keyword>
<evidence type="ECO:0000256" key="3">
    <source>
        <dbReference type="SAM" id="MobiDB-lite"/>
    </source>
</evidence>
<reference evidence="4" key="1">
    <citation type="journal article" date="2022" name="IScience">
        <title>Evolution of zygomycete secretomes and the origins of terrestrial fungal ecologies.</title>
        <authorList>
            <person name="Chang Y."/>
            <person name="Wang Y."/>
            <person name="Mondo S."/>
            <person name="Ahrendt S."/>
            <person name="Andreopoulos W."/>
            <person name="Barry K."/>
            <person name="Beard J."/>
            <person name="Benny G.L."/>
            <person name="Blankenship S."/>
            <person name="Bonito G."/>
            <person name="Cuomo C."/>
            <person name="Desiro A."/>
            <person name="Gervers K.A."/>
            <person name="Hundley H."/>
            <person name="Kuo A."/>
            <person name="LaButti K."/>
            <person name="Lang B.F."/>
            <person name="Lipzen A."/>
            <person name="O'Donnell K."/>
            <person name="Pangilinan J."/>
            <person name="Reynolds N."/>
            <person name="Sandor L."/>
            <person name="Smith M.E."/>
            <person name="Tsang A."/>
            <person name="Grigoriev I.V."/>
            <person name="Stajich J.E."/>
            <person name="Spatafora J.W."/>
        </authorList>
    </citation>
    <scope>NUCLEOTIDE SEQUENCE</scope>
    <source>
        <strain evidence="4">RSA 2281</strain>
    </source>
</reference>
<protein>
    <submittedName>
        <fullName evidence="4">Uncharacterized protein</fullName>
    </submittedName>
</protein>
<comment type="caution">
    <text evidence="4">The sequence shown here is derived from an EMBL/GenBank/DDBJ whole genome shotgun (WGS) entry which is preliminary data.</text>
</comment>
<keyword evidence="5" id="KW-1185">Reference proteome</keyword>
<name>A0AAD5JW61_9FUNG</name>
<evidence type="ECO:0000313" key="4">
    <source>
        <dbReference type="EMBL" id="KAI9244809.1"/>
    </source>
</evidence>
<dbReference type="SUPFAM" id="SSF50249">
    <property type="entry name" value="Nucleic acid-binding proteins"/>
    <property type="match status" value="1"/>
</dbReference>
<proteinExistence type="predicted"/>
<reference evidence="4" key="2">
    <citation type="submission" date="2023-02" db="EMBL/GenBank/DDBJ databases">
        <authorList>
            <consortium name="DOE Joint Genome Institute"/>
            <person name="Mondo S.J."/>
            <person name="Chang Y."/>
            <person name="Wang Y."/>
            <person name="Ahrendt S."/>
            <person name="Andreopoulos W."/>
            <person name="Barry K."/>
            <person name="Beard J."/>
            <person name="Benny G.L."/>
            <person name="Blankenship S."/>
            <person name="Bonito G."/>
            <person name="Cuomo C."/>
            <person name="Desiro A."/>
            <person name="Gervers K.A."/>
            <person name="Hundley H."/>
            <person name="Kuo A."/>
            <person name="LaButti K."/>
            <person name="Lang B.F."/>
            <person name="Lipzen A."/>
            <person name="O'Donnell K."/>
            <person name="Pangilinan J."/>
            <person name="Reynolds N."/>
            <person name="Sandor L."/>
            <person name="Smith M.W."/>
            <person name="Tsang A."/>
            <person name="Grigoriev I.V."/>
            <person name="Stajich J.E."/>
            <person name="Spatafora J.W."/>
        </authorList>
    </citation>
    <scope>NUCLEOTIDE SEQUENCE</scope>
    <source>
        <strain evidence="4">RSA 2281</strain>
    </source>
</reference>
<evidence type="ECO:0000256" key="1">
    <source>
        <dbReference type="ARBA" id="ARBA00023125"/>
    </source>
</evidence>
<organism evidence="4 5">
    <name type="scientific">Phascolomyces articulosus</name>
    <dbReference type="NCBI Taxonomy" id="60185"/>
    <lineage>
        <taxon>Eukaryota</taxon>
        <taxon>Fungi</taxon>
        <taxon>Fungi incertae sedis</taxon>
        <taxon>Mucoromycota</taxon>
        <taxon>Mucoromycotina</taxon>
        <taxon>Mucoromycetes</taxon>
        <taxon>Mucorales</taxon>
        <taxon>Lichtheimiaceae</taxon>
        <taxon>Phascolomyces</taxon>
    </lineage>
</organism>
<dbReference type="PROSITE" id="PS50935">
    <property type="entry name" value="SSB"/>
    <property type="match status" value="1"/>
</dbReference>
<sequence length="230" mass="25144">MVSTIVTQGVVTQDPIFRNRQRMVNNHLIDNPSYTFSVYSGRVYFKVIVGLPNLLEFIMQHGTGDGSAVIVQGRLRVDTYTTNKGIRTTSLSIIAQRLRMDTSIELSVRDAGHGAVENVWSVVTTTELVTQLYGPADNKPSGTLGRLRECTLVAESGARAEDLLARLDSFVDRICSHDQVLTPEAIIGSLPDGITRSQAATLLSEITPEVQSEPSSRATSRASHLLDMED</sequence>